<dbReference type="Pfam" id="PF02129">
    <property type="entry name" value="Peptidase_S15"/>
    <property type="match status" value="1"/>
</dbReference>
<comment type="caution">
    <text evidence="2">The sequence shown here is derived from an EMBL/GenBank/DDBJ whole genome shotgun (WGS) entry which is preliminary data.</text>
</comment>
<dbReference type="Proteomes" id="UP000475214">
    <property type="component" value="Unassembled WGS sequence"/>
</dbReference>
<organism evidence="2 3">
    <name type="scientific">Phytoactinopolyspora halotolerans</name>
    <dbReference type="NCBI Taxonomy" id="1981512"/>
    <lineage>
        <taxon>Bacteria</taxon>
        <taxon>Bacillati</taxon>
        <taxon>Actinomycetota</taxon>
        <taxon>Actinomycetes</taxon>
        <taxon>Jiangellales</taxon>
        <taxon>Jiangellaceae</taxon>
        <taxon>Phytoactinopolyspora</taxon>
    </lineage>
</organism>
<evidence type="ECO:0000259" key="1">
    <source>
        <dbReference type="Pfam" id="PF02129"/>
    </source>
</evidence>
<dbReference type="PANTHER" id="PTHR47751">
    <property type="entry name" value="SUPERFAMILY HYDROLASE, PUTATIVE (AFU_ORTHOLOGUE AFUA_2G16580)-RELATED"/>
    <property type="match status" value="1"/>
</dbReference>
<keyword evidence="3" id="KW-1185">Reference proteome</keyword>
<feature type="domain" description="Xaa-Pro dipeptidyl-peptidase-like" evidence="1">
    <location>
        <begin position="32"/>
        <end position="133"/>
    </location>
</feature>
<keyword evidence="2" id="KW-0378">Hydrolase</keyword>
<gene>
    <name evidence="2" type="ORF">G1H10_07825</name>
</gene>
<dbReference type="RefSeq" id="WP_163735121.1">
    <property type="nucleotide sequence ID" value="NZ_JAAGOA010000004.1"/>
</dbReference>
<dbReference type="Gene3D" id="1.10.10.800">
    <property type="match status" value="1"/>
</dbReference>
<sequence>MTTTETATFPVMFTSGGDTIAGRVHRRAESITERQPAVLVTGSWLTVKEQMADRYAAELAQRGYTAITFDFAGWGESGGGMRHAELPSRKIADVRAAAEFVSTLSFVRPGQVGYLGVCASAQYALTAAAEGAPISSYASVAGWFHDTGSVAPFYGGAEGVQLRIDRAREAFERYQRDGELVTVPAYEVGNDRAGMFFELDYYGDPARGAVPTWANEMAEVSWIPWLTFDGVARASAASVPALFVHSDGCVFPENIERLRRGLRGPVEVVWGDGEQTDFYDRPAQVSFAVDALDAHFAKTLAGSTTGVSA</sequence>
<dbReference type="EMBL" id="JAAGOA010000004">
    <property type="protein sequence ID" value="NEE00076.1"/>
    <property type="molecule type" value="Genomic_DNA"/>
</dbReference>
<dbReference type="InterPro" id="IPR051411">
    <property type="entry name" value="Polyketide_trans_af380"/>
</dbReference>
<dbReference type="AlphaFoldDB" id="A0A6L9S4K1"/>
<reference evidence="2 3" key="1">
    <citation type="submission" date="2020-02" db="EMBL/GenBank/DDBJ databases">
        <authorList>
            <person name="Li X.-J."/>
            <person name="Han X.-M."/>
        </authorList>
    </citation>
    <scope>NUCLEOTIDE SEQUENCE [LARGE SCALE GENOMIC DNA]</scope>
    <source>
        <strain evidence="2 3">CCTCC AB 2017055</strain>
    </source>
</reference>
<protein>
    <submittedName>
        <fullName evidence="2">Alpha/beta hydrolase</fullName>
    </submittedName>
</protein>
<dbReference type="GO" id="GO:0016787">
    <property type="term" value="F:hydrolase activity"/>
    <property type="evidence" value="ECO:0007669"/>
    <property type="project" value="UniProtKB-KW"/>
</dbReference>
<dbReference type="InterPro" id="IPR029058">
    <property type="entry name" value="AB_hydrolase_fold"/>
</dbReference>
<name>A0A6L9S4K1_9ACTN</name>
<accession>A0A6L9S4K1</accession>
<dbReference type="SUPFAM" id="SSF53474">
    <property type="entry name" value="alpha/beta-Hydrolases"/>
    <property type="match status" value="1"/>
</dbReference>
<dbReference type="PANTHER" id="PTHR47751:SF1">
    <property type="entry name" value="SUPERFAMILY HYDROLASE, PUTATIVE (AFU_ORTHOLOGUE AFUA_2G16580)-RELATED"/>
    <property type="match status" value="1"/>
</dbReference>
<evidence type="ECO:0000313" key="2">
    <source>
        <dbReference type="EMBL" id="NEE00076.1"/>
    </source>
</evidence>
<dbReference type="Gene3D" id="3.40.50.1820">
    <property type="entry name" value="alpha/beta hydrolase"/>
    <property type="match status" value="1"/>
</dbReference>
<proteinExistence type="predicted"/>
<evidence type="ECO:0000313" key="3">
    <source>
        <dbReference type="Proteomes" id="UP000475214"/>
    </source>
</evidence>
<dbReference type="InterPro" id="IPR000383">
    <property type="entry name" value="Xaa-Pro-like_dom"/>
</dbReference>